<dbReference type="InterPro" id="IPR011778">
    <property type="entry name" value="Hydantoinase/dihydroPyrase"/>
</dbReference>
<dbReference type="Gene3D" id="3.20.20.140">
    <property type="entry name" value="Metal-dependent hydrolases"/>
    <property type="match status" value="1"/>
</dbReference>
<dbReference type="PANTHER" id="PTHR11647:SF1">
    <property type="entry name" value="COLLAPSIN RESPONSE MEDIATOR PROTEIN"/>
    <property type="match status" value="1"/>
</dbReference>
<evidence type="ECO:0000256" key="7">
    <source>
        <dbReference type="ARBA" id="ARBA00036696"/>
    </source>
</evidence>
<sequence length="515" mass="55714">MSFVVGWALLVLAFTAAAEDLLIKGGTVVNADRQFEADVLIRDGLILRVEPDLQAERPGTRQLDARGMLVMPGGIDPHTHLAMPFMGQVACDDFYSGHAAALAGGTTMHIDFVLPVAHDLLAGWAEWQRKAEAAVMDYGFHMAVTSWSKQVAADMQVIASRGVNSFKFFMAYKGALMVTDEQLLAGLRRCRQLGALAQVHAENGDAVAEGQARVFEAGVTGPEGHALSRPAALEGEATGRAIRLAEFAGAPLYVVHVMSRDAMEEVARARQRGVRVIGETVASAVSQEEGRLWDPDWDVAAQYVMSPPIRSREHAAALKAALAGGALQLVGTDHAVFNSTQKQVGRHDFRLIPNGVNGLEERMHVVWQELVNSGQLSPSDFVRVTSTAAAQIFNIYPRKGVIAPGSDADVILFDPLLEHSIAAATHHSAMDTNIYQGYRLKGKVVSTISRGRLVWHNGKLNITRGTGRFIPTPTFGPLFEGLDKRPEHLVDVARYGGVPVQRGSIEGKVDARDEL</sequence>
<reference evidence="12" key="2">
    <citation type="submission" date="2020-11" db="EMBL/GenBank/DDBJ databases">
        <authorList>
            <person name="Cecchin M."/>
            <person name="Marcolungo L."/>
            <person name="Rossato M."/>
            <person name="Girolomoni L."/>
            <person name="Cosentino E."/>
            <person name="Cuine S."/>
            <person name="Li-Beisson Y."/>
            <person name="Delledonne M."/>
            <person name="Ballottari M."/>
        </authorList>
    </citation>
    <scope>NUCLEOTIDE SEQUENCE</scope>
    <source>
        <strain evidence="12">211/11P</strain>
        <tissue evidence="12">Whole cell</tissue>
    </source>
</reference>
<evidence type="ECO:0000256" key="10">
    <source>
        <dbReference type="SAM" id="SignalP"/>
    </source>
</evidence>
<reference evidence="12" key="1">
    <citation type="journal article" date="2019" name="Plant J.">
        <title>Chlorella vulgaris genome assembly and annotation reveals the molecular basis for metabolic acclimation to high light conditions.</title>
        <authorList>
            <person name="Cecchin M."/>
            <person name="Marcolungo L."/>
            <person name="Rossato M."/>
            <person name="Girolomoni L."/>
            <person name="Cosentino E."/>
            <person name="Cuine S."/>
            <person name="Li-Beisson Y."/>
            <person name="Delledonne M."/>
            <person name="Ballottari M."/>
        </authorList>
    </citation>
    <scope>NUCLEOTIDE SEQUENCE</scope>
    <source>
        <strain evidence="12">211/11P</strain>
    </source>
</reference>
<dbReference type="GO" id="GO:0046872">
    <property type="term" value="F:metal ion binding"/>
    <property type="evidence" value="ECO:0007669"/>
    <property type="project" value="UniProtKB-KW"/>
</dbReference>
<dbReference type="NCBIfam" id="TIGR02033">
    <property type="entry name" value="D-hydantoinase"/>
    <property type="match status" value="1"/>
</dbReference>
<evidence type="ECO:0000256" key="2">
    <source>
        <dbReference type="ARBA" id="ARBA00008829"/>
    </source>
</evidence>
<dbReference type="OrthoDB" id="1924787at2759"/>
<dbReference type="GO" id="GO:0005829">
    <property type="term" value="C:cytosol"/>
    <property type="evidence" value="ECO:0007669"/>
    <property type="project" value="TreeGrafter"/>
</dbReference>
<feature type="signal peptide" evidence="10">
    <location>
        <begin position="1"/>
        <end position="18"/>
    </location>
</feature>
<keyword evidence="4" id="KW-0479">Metal-binding</keyword>
<dbReference type="GO" id="GO:0006208">
    <property type="term" value="P:pyrimidine nucleobase catabolic process"/>
    <property type="evidence" value="ECO:0007669"/>
    <property type="project" value="TreeGrafter"/>
</dbReference>
<comment type="caution">
    <text evidence="12">The sequence shown here is derived from an EMBL/GenBank/DDBJ whole genome shotgun (WGS) entry which is preliminary data.</text>
</comment>
<evidence type="ECO:0000259" key="11">
    <source>
        <dbReference type="Pfam" id="PF01979"/>
    </source>
</evidence>
<comment type="subunit">
    <text evidence="3">Homotetramer.</text>
</comment>
<dbReference type="GO" id="GO:0004157">
    <property type="term" value="F:dihydropyrimidinase activity"/>
    <property type="evidence" value="ECO:0007669"/>
    <property type="project" value="UniProtKB-EC"/>
</dbReference>
<dbReference type="SUPFAM" id="SSF51338">
    <property type="entry name" value="Composite domain of metallo-dependent hydrolases"/>
    <property type="match status" value="1"/>
</dbReference>
<dbReference type="FunFam" id="3.20.20.140:FF:000001">
    <property type="entry name" value="Dihydropyrimidinase like 3"/>
    <property type="match status" value="1"/>
</dbReference>
<protein>
    <recommendedName>
        <fullName evidence="8">dihydropyrimidinase</fullName>
        <ecNumber evidence="8">3.5.2.2</ecNumber>
    </recommendedName>
</protein>
<dbReference type="InterPro" id="IPR050378">
    <property type="entry name" value="Metallo-dep_Hydrolases_sf"/>
</dbReference>
<evidence type="ECO:0000256" key="4">
    <source>
        <dbReference type="ARBA" id="ARBA00022723"/>
    </source>
</evidence>
<evidence type="ECO:0000256" key="1">
    <source>
        <dbReference type="ARBA" id="ARBA00001947"/>
    </source>
</evidence>
<organism evidence="12 13">
    <name type="scientific">Chlorella vulgaris</name>
    <name type="common">Green alga</name>
    <dbReference type="NCBI Taxonomy" id="3077"/>
    <lineage>
        <taxon>Eukaryota</taxon>
        <taxon>Viridiplantae</taxon>
        <taxon>Chlorophyta</taxon>
        <taxon>core chlorophytes</taxon>
        <taxon>Trebouxiophyceae</taxon>
        <taxon>Chlorellales</taxon>
        <taxon>Chlorellaceae</taxon>
        <taxon>Chlorella clade</taxon>
        <taxon>Chlorella</taxon>
    </lineage>
</organism>
<dbReference type="EMBL" id="SIDB01000009">
    <property type="protein sequence ID" value="KAI3428696.1"/>
    <property type="molecule type" value="Genomic_DNA"/>
</dbReference>
<keyword evidence="10" id="KW-0732">Signal</keyword>
<feature type="chain" id="PRO_5038340361" description="dihydropyrimidinase" evidence="10">
    <location>
        <begin position="19"/>
        <end position="515"/>
    </location>
</feature>
<dbReference type="AlphaFoldDB" id="A0A9D4YVN7"/>
<name>A0A9D4YVN7_CHLVU</name>
<feature type="domain" description="Amidohydrolase-related" evidence="11">
    <location>
        <begin position="69"/>
        <end position="454"/>
    </location>
</feature>
<dbReference type="CDD" id="cd01314">
    <property type="entry name" value="D-HYD"/>
    <property type="match status" value="1"/>
</dbReference>
<dbReference type="EC" id="3.5.2.2" evidence="8"/>
<keyword evidence="13" id="KW-1185">Reference proteome</keyword>
<comment type="catalytic activity">
    <reaction evidence="7">
        <text>5,6-dihydrouracil + H2O = 3-(carbamoylamino)propanoate + H(+)</text>
        <dbReference type="Rhea" id="RHEA:16121"/>
        <dbReference type="ChEBI" id="CHEBI:11892"/>
        <dbReference type="ChEBI" id="CHEBI:15377"/>
        <dbReference type="ChEBI" id="CHEBI:15378"/>
        <dbReference type="ChEBI" id="CHEBI:15901"/>
        <dbReference type="EC" id="3.5.2.2"/>
    </reaction>
</comment>
<gene>
    <name evidence="12" type="ORF">D9Q98_007519</name>
</gene>
<evidence type="ECO:0000256" key="6">
    <source>
        <dbReference type="ARBA" id="ARBA00022833"/>
    </source>
</evidence>
<evidence type="ECO:0000256" key="5">
    <source>
        <dbReference type="ARBA" id="ARBA00022801"/>
    </source>
</evidence>
<evidence type="ECO:0000256" key="3">
    <source>
        <dbReference type="ARBA" id="ARBA00011881"/>
    </source>
</evidence>
<dbReference type="Gene3D" id="2.30.40.10">
    <property type="entry name" value="Urease, subunit C, domain 1"/>
    <property type="match status" value="1"/>
</dbReference>
<feature type="modified residue" description="N6-carboxylysine" evidence="9">
    <location>
        <position position="167"/>
    </location>
</feature>
<keyword evidence="5" id="KW-0378">Hydrolase</keyword>
<comment type="PTM">
    <text evidence="9">Carbamylation allows a single lysine to coordinate two divalent metal cations.</text>
</comment>
<evidence type="ECO:0000256" key="9">
    <source>
        <dbReference type="PIRSR" id="PIRSR611778-50"/>
    </source>
</evidence>
<dbReference type="InterPro" id="IPR032466">
    <property type="entry name" value="Metal_Hydrolase"/>
</dbReference>
<keyword evidence="6" id="KW-0862">Zinc</keyword>
<evidence type="ECO:0000313" key="12">
    <source>
        <dbReference type="EMBL" id="KAI3428696.1"/>
    </source>
</evidence>
<dbReference type="Pfam" id="PF01979">
    <property type="entry name" value="Amidohydro_1"/>
    <property type="match status" value="1"/>
</dbReference>
<dbReference type="InterPro" id="IPR006680">
    <property type="entry name" value="Amidohydro-rel"/>
</dbReference>
<proteinExistence type="inferred from homology"/>
<dbReference type="InterPro" id="IPR011059">
    <property type="entry name" value="Metal-dep_hydrolase_composite"/>
</dbReference>
<dbReference type="Proteomes" id="UP001055712">
    <property type="component" value="Unassembled WGS sequence"/>
</dbReference>
<dbReference type="SUPFAM" id="SSF51556">
    <property type="entry name" value="Metallo-dependent hydrolases"/>
    <property type="match status" value="1"/>
</dbReference>
<accession>A0A9D4YVN7</accession>
<comment type="similarity">
    <text evidence="2">Belongs to the metallo-dependent hydrolases superfamily. Hydantoinase/dihydropyrimidinase family.</text>
</comment>
<dbReference type="PANTHER" id="PTHR11647">
    <property type="entry name" value="HYDRANTOINASE/DIHYDROPYRIMIDINASE FAMILY MEMBER"/>
    <property type="match status" value="1"/>
</dbReference>
<evidence type="ECO:0000256" key="8">
    <source>
        <dbReference type="ARBA" id="ARBA00039113"/>
    </source>
</evidence>
<comment type="cofactor">
    <cofactor evidence="1">
        <name>Zn(2+)</name>
        <dbReference type="ChEBI" id="CHEBI:29105"/>
    </cofactor>
</comment>
<evidence type="ECO:0000313" key="13">
    <source>
        <dbReference type="Proteomes" id="UP001055712"/>
    </source>
</evidence>